<keyword evidence="2 7" id="KW-0479">Metal-binding</keyword>
<dbReference type="GO" id="GO:0008270">
    <property type="term" value="F:zinc ion binding"/>
    <property type="evidence" value="ECO:0007669"/>
    <property type="project" value="InterPro"/>
</dbReference>
<gene>
    <name evidence="9" type="ORF">AMAG_17346</name>
</gene>
<dbReference type="InterPro" id="IPR050371">
    <property type="entry name" value="Fungal_virulence_M36"/>
</dbReference>
<keyword evidence="10" id="KW-1185">Reference proteome</keyword>
<evidence type="ECO:0000256" key="8">
    <source>
        <dbReference type="RuleBase" id="RU364017"/>
    </source>
</evidence>
<proteinExistence type="inferred from homology"/>
<dbReference type="GO" id="GO:0006508">
    <property type="term" value="P:proteolysis"/>
    <property type="evidence" value="ECO:0007669"/>
    <property type="project" value="UniProtKB-KW"/>
</dbReference>
<keyword evidence="5 8" id="KW-0482">Metalloprotease</keyword>
<dbReference type="PANTHER" id="PTHR33478:SF1">
    <property type="entry name" value="EXTRACELLULAR METALLOPROTEINASE MEP"/>
    <property type="match status" value="1"/>
</dbReference>
<evidence type="ECO:0000256" key="1">
    <source>
        <dbReference type="ARBA" id="ARBA00022670"/>
    </source>
</evidence>
<evidence type="ECO:0000256" key="7">
    <source>
        <dbReference type="PIRSR" id="PIRSR601842-2"/>
    </source>
</evidence>
<evidence type="ECO:0000256" key="4">
    <source>
        <dbReference type="ARBA" id="ARBA00022833"/>
    </source>
</evidence>
<comment type="similarity">
    <text evidence="8">Belongs to the peptidase M36 family.</text>
</comment>
<name>A0A0L0TEY5_ALLM3</name>
<feature type="binding site" evidence="7">
    <location>
        <position position="142"/>
    </location>
    <ligand>
        <name>Zn(2+)</name>
        <dbReference type="ChEBI" id="CHEBI:29105"/>
        <note>catalytic</note>
    </ligand>
</feature>
<dbReference type="OrthoDB" id="3227768at2759"/>
<comment type="cofactor">
    <cofactor evidence="7">
        <name>Zn(2+)</name>
        <dbReference type="ChEBI" id="CHEBI:29105"/>
    </cofactor>
    <text evidence="7">Binds 1 zinc ion per subunit.</text>
</comment>
<dbReference type="PRINTS" id="PR00999">
    <property type="entry name" value="FUNGALYSIN"/>
</dbReference>
<dbReference type="Pfam" id="PF02128">
    <property type="entry name" value="Peptidase_M36"/>
    <property type="match status" value="1"/>
</dbReference>
<keyword evidence="4 7" id="KW-0862">Zinc</keyword>
<sequence>MTVNVTVSAPTTTAGNAALDWHVASVFEIASEIAAALVPVRYARTGEVEAVNDWASAARYPCYQYGFDEAAGNFQMDNYGKGGLDNDAILAHSQDATGINNAVFMTPIDSQQPRAQMLLFDFTTPNRDSDSDLVIPHHEFFHGVSNRLTGGPANSDWLIQHFAFAVNVLDNKTIARNTATPFVPYVAGNPTGLRTFPFRSDLTVNPSTYSCLGRGD</sequence>
<reference evidence="9 10" key="1">
    <citation type="submission" date="2009-11" db="EMBL/GenBank/DDBJ databases">
        <title>Annotation of Allomyces macrogynus ATCC 38327.</title>
        <authorList>
            <consortium name="The Broad Institute Genome Sequencing Platform"/>
            <person name="Russ C."/>
            <person name="Cuomo C."/>
            <person name="Burger G."/>
            <person name="Gray M.W."/>
            <person name="Holland P.W.H."/>
            <person name="King N."/>
            <person name="Lang F.B.F."/>
            <person name="Roger A.J."/>
            <person name="Ruiz-Trillo I."/>
            <person name="Young S.K."/>
            <person name="Zeng Q."/>
            <person name="Gargeya S."/>
            <person name="Fitzgerald M."/>
            <person name="Haas B."/>
            <person name="Abouelleil A."/>
            <person name="Alvarado L."/>
            <person name="Arachchi H.M."/>
            <person name="Berlin A."/>
            <person name="Chapman S.B."/>
            <person name="Gearin G."/>
            <person name="Goldberg J."/>
            <person name="Griggs A."/>
            <person name="Gujja S."/>
            <person name="Hansen M."/>
            <person name="Heiman D."/>
            <person name="Howarth C."/>
            <person name="Larimer J."/>
            <person name="Lui A."/>
            <person name="MacDonald P.J.P."/>
            <person name="McCowen C."/>
            <person name="Montmayeur A."/>
            <person name="Murphy C."/>
            <person name="Neiman D."/>
            <person name="Pearson M."/>
            <person name="Priest M."/>
            <person name="Roberts A."/>
            <person name="Saif S."/>
            <person name="Shea T."/>
            <person name="Sisk P."/>
            <person name="Stolte C."/>
            <person name="Sykes S."/>
            <person name="Wortman J."/>
            <person name="Nusbaum C."/>
            <person name="Birren B."/>
        </authorList>
    </citation>
    <scope>NUCLEOTIDE SEQUENCE [LARGE SCALE GENOMIC DNA]</scope>
    <source>
        <strain evidence="9 10">ATCC 38327</strain>
    </source>
</reference>
<comment type="subcellular location">
    <subcellularLocation>
        <location evidence="8">Secreted</location>
    </subcellularLocation>
</comment>
<evidence type="ECO:0000313" key="9">
    <source>
        <dbReference type="EMBL" id="KNE73149.1"/>
    </source>
</evidence>
<evidence type="ECO:0000256" key="2">
    <source>
        <dbReference type="ARBA" id="ARBA00022723"/>
    </source>
</evidence>
<dbReference type="Gene3D" id="3.10.170.10">
    <property type="match status" value="1"/>
</dbReference>
<keyword evidence="8" id="KW-0964">Secreted</keyword>
<dbReference type="Proteomes" id="UP000054350">
    <property type="component" value="Unassembled WGS sequence"/>
</dbReference>
<dbReference type="STRING" id="578462.A0A0L0TEY5"/>
<dbReference type="InterPro" id="IPR001842">
    <property type="entry name" value="Peptidase_M36"/>
</dbReference>
<dbReference type="AlphaFoldDB" id="A0A0L0TEY5"/>
<organism evidence="9 10">
    <name type="scientific">Allomyces macrogynus (strain ATCC 38327)</name>
    <name type="common">Allomyces javanicus var. macrogynus</name>
    <dbReference type="NCBI Taxonomy" id="578462"/>
    <lineage>
        <taxon>Eukaryota</taxon>
        <taxon>Fungi</taxon>
        <taxon>Fungi incertae sedis</taxon>
        <taxon>Blastocladiomycota</taxon>
        <taxon>Blastocladiomycetes</taxon>
        <taxon>Blastocladiales</taxon>
        <taxon>Blastocladiaceae</taxon>
        <taxon>Allomyces</taxon>
    </lineage>
</organism>
<dbReference type="GO" id="GO:0005615">
    <property type="term" value="C:extracellular space"/>
    <property type="evidence" value="ECO:0007669"/>
    <property type="project" value="InterPro"/>
</dbReference>
<keyword evidence="8" id="KW-0865">Zymogen</keyword>
<dbReference type="EC" id="3.4.24.-" evidence="8"/>
<accession>A0A0L0TEY5</accession>
<evidence type="ECO:0000256" key="3">
    <source>
        <dbReference type="ARBA" id="ARBA00022801"/>
    </source>
</evidence>
<evidence type="ECO:0000256" key="6">
    <source>
        <dbReference type="PIRSR" id="PIRSR601842-1"/>
    </source>
</evidence>
<evidence type="ECO:0000313" key="10">
    <source>
        <dbReference type="Proteomes" id="UP000054350"/>
    </source>
</evidence>
<feature type="binding site" evidence="7">
    <location>
        <position position="138"/>
    </location>
    <ligand>
        <name>Zn(2+)</name>
        <dbReference type="ChEBI" id="CHEBI:29105"/>
        <note>catalytic</note>
    </ligand>
</feature>
<dbReference type="EMBL" id="GG745389">
    <property type="protein sequence ID" value="KNE73149.1"/>
    <property type="molecule type" value="Genomic_DNA"/>
</dbReference>
<dbReference type="SUPFAM" id="SSF55486">
    <property type="entry name" value="Metalloproteases ('zincins'), catalytic domain"/>
    <property type="match status" value="1"/>
</dbReference>
<keyword evidence="3 8" id="KW-0378">Hydrolase</keyword>
<dbReference type="PANTHER" id="PTHR33478">
    <property type="entry name" value="EXTRACELLULAR METALLOPROTEINASE MEP"/>
    <property type="match status" value="1"/>
</dbReference>
<dbReference type="VEuPathDB" id="FungiDB:AMAG_17346"/>
<feature type="active site" evidence="6">
    <location>
        <position position="139"/>
    </location>
</feature>
<dbReference type="GO" id="GO:0004222">
    <property type="term" value="F:metalloendopeptidase activity"/>
    <property type="evidence" value="ECO:0007669"/>
    <property type="project" value="InterPro"/>
</dbReference>
<protein>
    <recommendedName>
        <fullName evidence="8">Extracellular metalloproteinase</fullName>
        <ecNumber evidence="8">3.4.24.-</ecNumber>
    </recommendedName>
    <alternativeName>
        <fullName evidence="8">Fungalysin</fullName>
    </alternativeName>
</protein>
<evidence type="ECO:0000256" key="5">
    <source>
        <dbReference type="ARBA" id="ARBA00023049"/>
    </source>
</evidence>
<reference evidence="10" key="2">
    <citation type="submission" date="2009-11" db="EMBL/GenBank/DDBJ databases">
        <title>The Genome Sequence of Allomyces macrogynus strain ATCC 38327.</title>
        <authorList>
            <consortium name="The Broad Institute Genome Sequencing Platform"/>
            <person name="Russ C."/>
            <person name="Cuomo C."/>
            <person name="Shea T."/>
            <person name="Young S.K."/>
            <person name="Zeng Q."/>
            <person name="Koehrsen M."/>
            <person name="Haas B."/>
            <person name="Borodovsky M."/>
            <person name="Guigo R."/>
            <person name="Alvarado L."/>
            <person name="Berlin A."/>
            <person name="Borenstein D."/>
            <person name="Chen Z."/>
            <person name="Engels R."/>
            <person name="Freedman E."/>
            <person name="Gellesch M."/>
            <person name="Goldberg J."/>
            <person name="Griggs A."/>
            <person name="Gujja S."/>
            <person name="Heiman D."/>
            <person name="Hepburn T."/>
            <person name="Howarth C."/>
            <person name="Jen D."/>
            <person name="Larson L."/>
            <person name="Lewis B."/>
            <person name="Mehta T."/>
            <person name="Park D."/>
            <person name="Pearson M."/>
            <person name="Roberts A."/>
            <person name="Saif S."/>
            <person name="Shenoy N."/>
            <person name="Sisk P."/>
            <person name="Stolte C."/>
            <person name="Sykes S."/>
            <person name="Walk T."/>
            <person name="White J."/>
            <person name="Yandava C."/>
            <person name="Burger G."/>
            <person name="Gray M.W."/>
            <person name="Holland P.W.H."/>
            <person name="King N."/>
            <person name="Lang F.B.F."/>
            <person name="Roger A.J."/>
            <person name="Ruiz-Trillo I."/>
            <person name="Lander E."/>
            <person name="Nusbaum C."/>
        </authorList>
    </citation>
    <scope>NUCLEOTIDE SEQUENCE [LARGE SCALE GENOMIC DNA]</scope>
    <source>
        <strain evidence="10">ATCC 38327</strain>
    </source>
</reference>
<dbReference type="eggNOG" id="ENOG502QTDC">
    <property type="taxonomic scope" value="Eukaryota"/>
</dbReference>
<keyword evidence="1 8" id="KW-0645">Protease</keyword>